<evidence type="ECO:0000256" key="1">
    <source>
        <dbReference type="SAM" id="Phobius"/>
    </source>
</evidence>
<evidence type="ECO:0000313" key="3">
    <source>
        <dbReference type="Proteomes" id="UP000199220"/>
    </source>
</evidence>
<organism evidence="2 3">
    <name type="scientific">Ruania alba</name>
    <dbReference type="NCBI Taxonomy" id="648782"/>
    <lineage>
        <taxon>Bacteria</taxon>
        <taxon>Bacillati</taxon>
        <taxon>Actinomycetota</taxon>
        <taxon>Actinomycetes</taxon>
        <taxon>Micrococcales</taxon>
        <taxon>Ruaniaceae</taxon>
        <taxon>Ruania</taxon>
    </lineage>
</organism>
<feature type="transmembrane region" description="Helical" evidence="1">
    <location>
        <begin position="6"/>
        <end position="27"/>
    </location>
</feature>
<dbReference type="EMBL" id="FNTX01000002">
    <property type="protein sequence ID" value="SEF01134.1"/>
    <property type="molecule type" value="Genomic_DNA"/>
</dbReference>
<feature type="transmembrane region" description="Helical" evidence="1">
    <location>
        <begin position="65"/>
        <end position="86"/>
    </location>
</feature>
<gene>
    <name evidence="2" type="ORF">SAMN04488554_4356</name>
</gene>
<proteinExistence type="predicted"/>
<keyword evidence="1" id="KW-0812">Transmembrane</keyword>
<evidence type="ECO:0000313" key="2">
    <source>
        <dbReference type="EMBL" id="SEF01134.1"/>
    </source>
</evidence>
<dbReference type="InterPro" id="IPR025962">
    <property type="entry name" value="SdpI/YhfL"/>
</dbReference>
<dbReference type="RefSeq" id="WP_175477282.1">
    <property type="nucleotide sequence ID" value="NZ_FNTX01000002.1"/>
</dbReference>
<accession>A0A1H5NI58</accession>
<reference evidence="3" key="1">
    <citation type="submission" date="2016-10" db="EMBL/GenBank/DDBJ databases">
        <authorList>
            <person name="Varghese N."/>
            <person name="Submissions S."/>
        </authorList>
    </citation>
    <scope>NUCLEOTIDE SEQUENCE [LARGE SCALE GENOMIC DNA]</scope>
    <source>
        <strain evidence="3">DSM 21368</strain>
    </source>
</reference>
<name>A0A1H5NI58_9MICO</name>
<keyword evidence="1" id="KW-1133">Transmembrane helix</keyword>
<keyword evidence="3" id="KW-1185">Reference proteome</keyword>
<dbReference type="STRING" id="648782.SAMN04488554_4356"/>
<dbReference type="Proteomes" id="UP000199220">
    <property type="component" value="Unassembled WGS sequence"/>
</dbReference>
<dbReference type="AlphaFoldDB" id="A0A1H5NI58"/>
<keyword evidence="1" id="KW-0472">Membrane</keyword>
<sequence length="135" mass="13383">MTEVDAVALTATGLLVVATGLLLVVLARRAAHGRIRRNPIAGIRTAATMASDEAWLAAHRAGESLTALGGWVFVATGAVTTAGTRLGAAEVAWPAAVLIGGVLLALCAVVAGGIRGHRAARAMEGINSPGGGEPG</sequence>
<feature type="transmembrane region" description="Helical" evidence="1">
    <location>
        <begin position="92"/>
        <end position="114"/>
    </location>
</feature>
<dbReference type="Pfam" id="PF13630">
    <property type="entry name" value="SdpI"/>
    <property type="match status" value="1"/>
</dbReference>
<protein>
    <submittedName>
        <fullName evidence="2">SdpI/YhfL protein family protein</fullName>
    </submittedName>
</protein>